<feature type="repeat" description="TPR" evidence="3">
    <location>
        <begin position="689"/>
        <end position="722"/>
    </location>
</feature>
<gene>
    <name evidence="6" type="ORF">AUJ44_01070</name>
</gene>
<dbReference type="AlphaFoldDB" id="A0A1J4VG52"/>
<reference evidence="6 7" key="1">
    <citation type="journal article" date="2016" name="Environ. Microbiol.">
        <title>Genomic resolution of a cold subsurface aquifer community provides metabolic insights for novel microbes adapted to high CO concentrations.</title>
        <authorList>
            <person name="Probst A.J."/>
            <person name="Castelle C.J."/>
            <person name="Singh A."/>
            <person name="Brown C.T."/>
            <person name="Anantharaman K."/>
            <person name="Sharon I."/>
            <person name="Hug L.A."/>
            <person name="Burstein D."/>
            <person name="Emerson J.B."/>
            <person name="Thomas B.C."/>
            <person name="Banfield J.F."/>
        </authorList>
    </citation>
    <scope>NUCLEOTIDE SEQUENCE [LARGE SCALE GENOMIC DNA]</scope>
    <source>
        <strain evidence="6">CG1_02_47_685</strain>
    </source>
</reference>
<dbReference type="InterPro" id="IPR011990">
    <property type="entry name" value="TPR-like_helical_dom_sf"/>
</dbReference>
<dbReference type="Gene3D" id="1.25.40.10">
    <property type="entry name" value="Tetratricopeptide repeat domain"/>
    <property type="match status" value="1"/>
</dbReference>
<accession>A0A1J4VG52</accession>
<feature type="transmembrane region" description="Helical" evidence="5">
    <location>
        <begin position="145"/>
        <end position="164"/>
    </location>
</feature>
<dbReference type="Pfam" id="PF14559">
    <property type="entry name" value="TPR_19"/>
    <property type="match status" value="1"/>
</dbReference>
<feature type="transmembrane region" description="Helical" evidence="5">
    <location>
        <begin position="118"/>
        <end position="138"/>
    </location>
</feature>
<dbReference type="PANTHER" id="PTHR44858">
    <property type="entry name" value="TETRATRICOPEPTIDE REPEAT PROTEIN 6"/>
    <property type="match status" value="1"/>
</dbReference>
<dbReference type="Proteomes" id="UP000183206">
    <property type="component" value="Unassembled WGS sequence"/>
</dbReference>
<feature type="transmembrane region" description="Helical" evidence="5">
    <location>
        <begin position="430"/>
        <end position="452"/>
    </location>
</feature>
<dbReference type="GO" id="GO:0046813">
    <property type="term" value="P:receptor-mediated virion attachment to host cell"/>
    <property type="evidence" value="ECO:0007669"/>
    <property type="project" value="TreeGrafter"/>
</dbReference>
<feature type="transmembrane region" description="Helical" evidence="5">
    <location>
        <begin position="273"/>
        <end position="300"/>
    </location>
</feature>
<keyword evidence="5" id="KW-0472">Membrane</keyword>
<evidence type="ECO:0000256" key="2">
    <source>
        <dbReference type="ARBA" id="ARBA00022803"/>
    </source>
</evidence>
<evidence type="ECO:0000256" key="1">
    <source>
        <dbReference type="ARBA" id="ARBA00022737"/>
    </source>
</evidence>
<dbReference type="SUPFAM" id="SSF48452">
    <property type="entry name" value="TPR-like"/>
    <property type="match status" value="1"/>
</dbReference>
<feature type="transmembrane region" description="Helical" evidence="5">
    <location>
        <begin position="84"/>
        <end position="106"/>
    </location>
</feature>
<feature type="transmembrane region" description="Helical" evidence="5">
    <location>
        <begin position="220"/>
        <end position="236"/>
    </location>
</feature>
<protein>
    <submittedName>
        <fullName evidence="6">Uncharacterized protein</fullName>
    </submittedName>
</protein>
<evidence type="ECO:0000256" key="5">
    <source>
        <dbReference type="SAM" id="Phobius"/>
    </source>
</evidence>
<feature type="transmembrane region" description="Helical" evidence="5">
    <location>
        <begin position="464"/>
        <end position="487"/>
    </location>
</feature>
<evidence type="ECO:0000313" key="6">
    <source>
        <dbReference type="EMBL" id="OIO33103.1"/>
    </source>
</evidence>
<feature type="transmembrane region" description="Helical" evidence="5">
    <location>
        <begin position="193"/>
        <end position="213"/>
    </location>
</feature>
<comment type="caution">
    <text evidence="6">The sequence shown here is derived from an EMBL/GenBank/DDBJ whole genome shotgun (WGS) entry which is preliminary data.</text>
</comment>
<feature type="transmembrane region" description="Helical" evidence="5">
    <location>
        <begin position="55"/>
        <end position="72"/>
    </location>
</feature>
<organism evidence="6 7">
    <name type="scientific">Candidatus Nomurabacteria bacterium CG1_02_47_685</name>
    <dbReference type="NCBI Taxonomy" id="1805282"/>
    <lineage>
        <taxon>Bacteria</taxon>
        <taxon>Candidatus Nomuraibacteriota</taxon>
    </lineage>
</organism>
<dbReference type="STRING" id="1805282.AUJ44_01070"/>
<keyword evidence="2 3" id="KW-0802">TPR repeat</keyword>
<sequence>MNISTSVSVETQEKKKHRGSNRLDAFAFFMVFVVGFMLSFFFTPPFAGAVDVGKSVFLSTLVTISFFLWLVARLKDGRLVFPNSIVLFAGGVLPVVFLLSSVFSAVPKMSLVGLGIETGTFSTILLLFILMFLGSIFFQQKERVFYLYTSFSISALLIFIYQTFRYVMLSFQLPFAGIFAGLPANVVGKWSDMGMFFGFVLLLSISTIELALPKNKIFKWLLYMTIAASFAILVAINFDLLWLIIAFLSLVIFVYGFSFGGKRNSDTGRKLPALSFTTLIISLFFVLAGNLIGGALFSAFNIPQETIRPTWGQTLEVARGTLVEHPIFGSGPSRFANEWLLRRPDGVNNSPLWNIDFESGVGLVPSFAVTTGIVGGIAWVVFLVVFLYCGIFVLFSAKLRDRPAYLVFSAFISSLYLWVLTIVYVPNIVIFSLAFLMTGVFIAMLVSHNLASSYKFFFLEDPRVGFVSVLVLVLLVLGSLGGGYLLFQKFLSVGYFQKSVSAYQNDGDLSKAEVYISQAIRLNQSDIYFRIFSEINIARLRGVLSQSAVSQDTVKSQFLTVSQFATENALNATAIDGENYQNWLSLGHVYEALMPFGAPEEFYQNAKSSYDKALALNPKSPSILLAEARLELGHKNVDGSKNYIAQALNERSAYTEAIFLLSQIQADEGNLKDAIASADVASRISPTDIGVFFHLGYLKYSNKDYQGAISALGRAVEIAPNYLNARYFLGLSYQKIGERGKAIEQFETIDKYEPGNSDVRKVLNNLRSGVSAEEAISQEPESPVTDPETPPIEE</sequence>
<name>A0A1J4VG52_9BACT</name>
<dbReference type="InterPro" id="IPR019734">
    <property type="entry name" value="TPR_rpt"/>
</dbReference>
<feature type="transmembrane region" description="Helical" evidence="5">
    <location>
        <begin position="242"/>
        <end position="261"/>
    </location>
</feature>
<dbReference type="SMART" id="SM00028">
    <property type="entry name" value="TPR"/>
    <property type="match status" value="5"/>
</dbReference>
<feature type="repeat" description="TPR" evidence="3">
    <location>
        <begin position="723"/>
        <end position="756"/>
    </location>
</feature>
<feature type="transmembrane region" description="Helical" evidence="5">
    <location>
        <begin position="404"/>
        <end position="424"/>
    </location>
</feature>
<dbReference type="PANTHER" id="PTHR44858:SF1">
    <property type="entry name" value="UDP-N-ACETYLGLUCOSAMINE--PEPTIDE N-ACETYLGLUCOSAMINYLTRANSFERASE SPINDLY-RELATED"/>
    <property type="match status" value="1"/>
</dbReference>
<keyword evidence="5" id="KW-1133">Transmembrane helix</keyword>
<dbReference type="EMBL" id="MNVO01000019">
    <property type="protein sequence ID" value="OIO33103.1"/>
    <property type="molecule type" value="Genomic_DNA"/>
</dbReference>
<proteinExistence type="predicted"/>
<evidence type="ECO:0000313" key="7">
    <source>
        <dbReference type="Proteomes" id="UP000183206"/>
    </source>
</evidence>
<keyword evidence="1" id="KW-0677">Repeat</keyword>
<dbReference type="PROSITE" id="PS50005">
    <property type="entry name" value="TPR"/>
    <property type="match status" value="2"/>
</dbReference>
<dbReference type="InterPro" id="IPR050498">
    <property type="entry name" value="Ycf3"/>
</dbReference>
<feature type="transmembrane region" description="Helical" evidence="5">
    <location>
        <begin position="373"/>
        <end position="397"/>
    </location>
</feature>
<feature type="transmembrane region" description="Helical" evidence="5">
    <location>
        <begin position="23"/>
        <end position="43"/>
    </location>
</feature>
<evidence type="ECO:0000256" key="3">
    <source>
        <dbReference type="PROSITE-ProRule" id="PRU00339"/>
    </source>
</evidence>
<keyword evidence="5" id="KW-0812">Transmembrane</keyword>
<feature type="region of interest" description="Disordered" evidence="4">
    <location>
        <begin position="770"/>
        <end position="794"/>
    </location>
</feature>
<dbReference type="GO" id="GO:0009279">
    <property type="term" value="C:cell outer membrane"/>
    <property type="evidence" value="ECO:0007669"/>
    <property type="project" value="TreeGrafter"/>
</dbReference>
<evidence type="ECO:0000256" key="4">
    <source>
        <dbReference type="SAM" id="MobiDB-lite"/>
    </source>
</evidence>